<evidence type="ECO:0000259" key="4">
    <source>
        <dbReference type="Pfam" id="PF21296"/>
    </source>
</evidence>
<dbReference type="GO" id="GO:0005829">
    <property type="term" value="C:cytosol"/>
    <property type="evidence" value="ECO:0007669"/>
    <property type="project" value="UniProtKB-ARBA"/>
</dbReference>
<dbReference type="PANTHER" id="PTHR22845">
    <property type="entry name" value="APOPTOTIC PROTEASE-ACTIVATING FACTOR 1"/>
    <property type="match status" value="1"/>
</dbReference>
<dbReference type="Pfam" id="PF00400">
    <property type="entry name" value="WD40"/>
    <property type="match status" value="2"/>
</dbReference>
<dbReference type="Pfam" id="PF21296">
    <property type="entry name" value="WHD_APAF1"/>
    <property type="match status" value="1"/>
</dbReference>
<evidence type="ECO:0000313" key="5">
    <source>
        <dbReference type="EnsemblMetazoa" id="Aqu2.1.04584_001"/>
    </source>
</evidence>
<dbReference type="SUPFAM" id="SSF50978">
    <property type="entry name" value="WD40 repeat-like"/>
    <property type="match status" value="1"/>
</dbReference>
<dbReference type="Gene3D" id="1.25.40.370">
    <property type="match status" value="1"/>
</dbReference>
<dbReference type="Gene3D" id="2.130.10.10">
    <property type="entry name" value="YVTN repeat-like/Quinoprotein amine dehydrogenase"/>
    <property type="match status" value="1"/>
</dbReference>
<dbReference type="Gene3D" id="1.10.10.10">
    <property type="entry name" value="Winged helix-like DNA-binding domain superfamily/Winged helix DNA-binding domain"/>
    <property type="match status" value="1"/>
</dbReference>
<dbReference type="PROSITE" id="PS50082">
    <property type="entry name" value="WD_REPEATS_2"/>
    <property type="match status" value="1"/>
</dbReference>
<dbReference type="InterPro" id="IPR015943">
    <property type="entry name" value="WD40/YVTN_repeat-like_dom_sf"/>
</dbReference>
<dbReference type="InParanoid" id="A0A1X7SRD2"/>
<dbReference type="InterPro" id="IPR036322">
    <property type="entry name" value="WD40_repeat_dom_sf"/>
</dbReference>
<dbReference type="EnsemblMetazoa" id="Aqu2.1.04584_001">
    <property type="protein sequence ID" value="Aqu2.1.04584_001"/>
    <property type="gene ID" value="Aqu2.1.04584"/>
</dbReference>
<accession>A0A1X7SRD2</accession>
<dbReference type="InterPro" id="IPR036388">
    <property type="entry name" value="WH-like_DNA-bd_sf"/>
</dbReference>
<dbReference type="InterPro" id="IPR048975">
    <property type="entry name" value="WHD_APAF1"/>
</dbReference>
<dbReference type="eggNOG" id="KOG0300">
    <property type="taxonomic scope" value="Eukaryota"/>
</dbReference>
<protein>
    <submittedName>
        <fullName evidence="5">Uncharacterized protein</fullName>
    </submittedName>
</protein>
<dbReference type="Pfam" id="PF17908">
    <property type="entry name" value="APAF1_C"/>
    <property type="match status" value="1"/>
</dbReference>
<dbReference type="InterPro" id="IPR001680">
    <property type="entry name" value="WD40_rpt"/>
</dbReference>
<dbReference type="PROSITE" id="PS50294">
    <property type="entry name" value="WD_REPEATS_REGION"/>
    <property type="match status" value="1"/>
</dbReference>
<name>A0A1X7SRD2_AMPQE</name>
<dbReference type="STRING" id="400682.A0A1X7SRD2"/>
<feature type="domain" description="APAF-1 helical" evidence="3">
    <location>
        <begin position="78"/>
        <end position="175"/>
    </location>
</feature>
<keyword evidence="2" id="KW-0853">WD repeat</keyword>
<evidence type="ECO:0000256" key="1">
    <source>
        <dbReference type="ARBA" id="ARBA00022737"/>
    </source>
</evidence>
<feature type="repeat" description="WD" evidence="2">
    <location>
        <begin position="242"/>
        <end position="274"/>
    </location>
</feature>
<dbReference type="PANTHER" id="PTHR22845:SF5">
    <property type="entry name" value="APOPTOTIC PROTEASE-ACTIVATING FACTOR 1"/>
    <property type="match status" value="1"/>
</dbReference>
<dbReference type="AlphaFoldDB" id="A0A1X7SRD2"/>
<sequence>MLVVFDPDITITTEVLAILWNEEPDDAEEIMMTIVGWSLAQKAVSTKSAQGFLSFTVHDLIIEYLQDTVPNEKQVTYHQELVQSYSDNCDGVFSKLNPDGYIHQKLIPHLHSALMFDELGQLLSDILWLAASCVHWDPNSLLGHYKKYRLNVPQQYRDTANELQLFLSRHLDVLGSPLITTEDVIHNRSSINLPTAFLQLQPHRNEDMRYCQFFDGGSSVLSCSSNQAKIWKASTGEVLESFGGHTNSITHCVINETGDLLVTASDDKTCKVWEFPKKLLCTFTAHQDGVQSCDISSDNKFIVSADIGSAVK</sequence>
<keyword evidence="1" id="KW-0677">Repeat</keyword>
<organism evidence="5">
    <name type="scientific">Amphimedon queenslandica</name>
    <name type="common">Sponge</name>
    <dbReference type="NCBI Taxonomy" id="400682"/>
    <lineage>
        <taxon>Eukaryota</taxon>
        <taxon>Metazoa</taxon>
        <taxon>Porifera</taxon>
        <taxon>Demospongiae</taxon>
        <taxon>Heteroscleromorpha</taxon>
        <taxon>Haplosclerida</taxon>
        <taxon>Niphatidae</taxon>
        <taxon>Amphimedon</taxon>
    </lineage>
</organism>
<dbReference type="OrthoDB" id="1357022at2759"/>
<proteinExistence type="predicted"/>
<evidence type="ECO:0000259" key="3">
    <source>
        <dbReference type="Pfam" id="PF17908"/>
    </source>
</evidence>
<feature type="domain" description="Apoptotic protease-activating factor 1 winged-helix" evidence="4">
    <location>
        <begin position="2"/>
        <end position="65"/>
    </location>
</feature>
<dbReference type="SMART" id="SM00320">
    <property type="entry name" value="WD40"/>
    <property type="match status" value="3"/>
</dbReference>
<dbReference type="InterPro" id="IPR041452">
    <property type="entry name" value="APAF1_C"/>
</dbReference>
<evidence type="ECO:0000256" key="2">
    <source>
        <dbReference type="PROSITE-ProRule" id="PRU00221"/>
    </source>
</evidence>
<reference evidence="5" key="1">
    <citation type="submission" date="2017-05" db="UniProtKB">
        <authorList>
            <consortium name="EnsemblMetazoa"/>
        </authorList>
    </citation>
    <scope>IDENTIFICATION</scope>
</reference>